<dbReference type="GO" id="GO:0005634">
    <property type="term" value="C:nucleus"/>
    <property type="evidence" value="ECO:0007669"/>
    <property type="project" value="TreeGrafter"/>
</dbReference>
<dbReference type="PANTHER" id="PTHR45639">
    <property type="entry name" value="HSC70CB, ISOFORM G-RELATED"/>
    <property type="match status" value="1"/>
</dbReference>
<dbReference type="SUPFAM" id="SSF100934">
    <property type="entry name" value="Heat shock protein 70kD (HSP70), C-terminal subdomain"/>
    <property type="match status" value="2"/>
</dbReference>
<dbReference type="STRING" id="7168.A0A182NQ35"/>
<name>A0A182NQ35_9DIPT</name>
<dbReference type="Gene3D" id="3.30.420.40">
    <property type="match status" value="2"/>
</dbReference>
<dbReference type="GO" id="GO:0005829">
    <property type="term" value="C:cytosol"/>
    <property type="evidence" value="ECO:0007669"/>
    <property type="project" value="TreeGrafter"/>
</dbReference>
<dbReference type="InterPro" id="IPR013126">
    <property type="entry name" value="Hsp_70_fam"/>
</dbReference>
<evidence type="ECO:0000256" key="2">
    <source>
        <dbReference type="ARBA" id="ARBA00022741"/>
    </source>
</evidence>
<evidence type="ECO:0000256" key="4">
    <source>
        <dbReference type="SAM" id="MobiDB-lite"/>
    </source>
</evidence>
<accession>A0A182NQ35</accession>
<feature type="compositionally biased region" description="Basic and acidic residues" evidence="4">
    <location>
        <begin position="545"/>
        <end position="554"/>
    </location>
</feature>
<dbReference type="CDD" id="cd10228">
    <property type="entry name" value="ASKHA_NBD_HSP70_HSPA4_like"/>
    <property type="match status" value="1"/>
</dbReference>
<comment type="similarity">
    <text evidence="1">Belongs to the heat shock protein 70 family.</text>
</comment>
<organism evidence="5 6">
    <name type="scientific">Anopheles dirus</name>
    <dbReference type="NCBI Taxonomy" id="7168"/>
    <lineage>
        <taxon>Eukaryota</taxon>
        <taxon>Metazoa</taxon>
        <taxon>Ecdysozoa</taxon>
        <taxon>Arthropoda</taxon>
        <taxon>Hexapoda</taxon>
        <taxon>Insecta</taxon>
        <taxon>Pterygota</taxon>
        <taxon>Neoptera</taxon>
        <taxon>Endopterygota</taxon>
        <taxon>Diptera</taxon>
        <taxon>Nematocera</taxon>
        <taxon>Culicoidea</taxon>
        <taxon>Culicidae</taxon>
        <taxon>Anophelinae</taxon>
        <taxon>Anopheles</taxon>
    </lineage>
</organism>
<feature type="compositionally biased region" description="Polar residues" evidence="4">
    <location>
        <begin position="555"/>
        <end position="566"/>
    </location>
</feature>
<feature type="compositionally biased region" description="Low complexity" evidence="4">
    <location>
        <begin position="802"/>
        <end position="823"/>
    </location>
</feature>
<dbReference type="PRINTS" id="PR00301">
    <property type="entry name" value="HEATSHOCK70"/>
</dbReference>
<dbReference type="Gene3D" id="3.90.640.10">
    <property type="entry name" value="Actin, Chain A, domain 4"/>
    <property type="match status" value="1"/>
</dbReference>
<dbReference type="Gene3D" id="2.60.34.10">
    <property type="entry name" value="Substrate Binding Domain Of DNAk, Chain A, domain 1"/>
    <property type="match status" value="1"/>
</dbReference>
<evidence type="ECO:0000313" key="6">
    <source>
        <dbReference type="Proteomes" id="UP000075884"/>
    </source>
</evidence>
<dbReference type="EnsemblMetazoa" id="ADIR009770-RA">
    <property type="protein sequence ID" value="ADIR009770-PA"/>
    <property type="gene ID" value="ADIR009770"/>
</dbReference>
<dbReference type="Proteomes" id="UP000075884">
    <property type="component" value="Unassembled WGS sequence"/>
</dbReference>
<dbReference type="Gene3D" id="1.20.1270.10">
    <property type="match status" value="1"/>
</dbReference>
<dbReference type="FunFam" id="1.20.1270.10:FF:000002">
    <property type="entry name" value="Heat shock 70 kDa protein 4"/>
    <property type="match status" value="1"/>
</dbReference>
<reference evidence="6" key="1">
    <citation type="submission" date="2013-03" db="EMBL/GenBank/DDBJ databases">
        <title>The Genome Sequence of Anopheles dirus WRAIR2.</title>
        <authorList>
            <consortium name="The Broad Institute Genomics Platform"/>
            <person name="Neafsey D.E."/>
            <person name="Walton C."/>
            <person name="Walker B."/>
            <person name="Young S.K."/>
            <person name="Zeng Q."/>
            <person name="Gargeya S."/>
            <person name="Fitzgerald M."/>
            <person name="Haas B."/>
            <person name="Abouelleil A."/>
            <person name="Allen A.W."/>
            <person name="Alvarado L."/>
            <person name="Arachchi H.M."/>
            <person name="Berlin A.M."/>
            <person name="Chapman S.B."/>
            <person name="Gainer-Dewar J."/>
            <person name="Goldberg J."/>
            <person name="Griggs A."/>
            <person name="Gujja S."/>
            <person name="Hansen M."/>
            <person name="Howarth C."/>
            <person name="Imamovic A."/>
            <person name="Ireland A."/>
            <person name="Larimer J."/>
            <person name="McCowan C."/>
            <person name="Murphy C."/>
            <person name="Pearson M."/>
            <person name="Poon T.W."/>
            <person name="Priest M."/>
            <person name="Roberts A."/>
            <person name="Saif S."/>
            <person name="Shea T."/>
            <person name="Sisk P."/>
            <person name="Sykes S."/>
            <person name="Wortman J."/>
            <person name="Nusbaum C."/>
            <person name="Birren B."/>
        </authorList>
    </citation>
    <scope>NUCLEOTIDE SEQUENCE [LARGE SCALE GENOMIC DNA]</scope>
    <source>
        <strain evidence="6">WRAIR2</strain>
    </source>
</reference>
<evidence type="ECO:0000313" key="5">
    <source>
        <dbReference type="EnsemblMetazoa" id="ADIR009770-PA"/>
    </source>
</evidence>
<dbReference type="Pfam" id="PF00012">
    <property type="entry name" value="HSP70"/>
    <property type="match status" value="1"/>
</dbReference>
<reference evidence="5" key="2">
    <citation type="submission" date="2020-05" db="UniProtKB">
        <authorList>
            <consortium name="EnsemblMetazoa"/>
        </authorList>
    </citation>
    <scope>IDENTIFICATION</scope>
    <source>
        <strain evidence="5">WRAIR2</strain>
    </source>
</reference>
<dbReference type="GO" id="GO:0140662">
    <property type="term" value="F:ATP-dependent protein folding chaperone"/>
    <property type="evidence" value="ECO:0007669"/>
    <property type="project" value="InterPro"/>
</dbReference>
<dbReference type="InterPro" id="IPR029048">
    <property type="entry name" value="HSP70_C_sf"/>
</dbReference>
<dbReference type="SUPFAM" id="SSF53067">
    <property type="entry name" value="Actin-like ATPase domain"/>
    <property type="match status" value="2"/>
</dbReference>
<evidence type="ECO:0000256" key="1">
    <source>
        <dbReference type="ARBA" id="ARBA00007381"/>
    </source>
</evidence>
<dbReference type="InterPro" id="IPR029047">
    <property type="entry name" value="HSP70_peptide-bd_sf"/>
</dbReference>
<dbReference type="GO" id="GO:0005524">
    <property type="term" value="F:ATP binding"/>
    <property type="evidence" value="ECO:0007669"/>
    <property type="project" value="UniProtKB-KW"/>
</dbReference>
<proteinExistence type="inferred from homology"/>
<dbReference type="AlphaFoldDB" id="A0A182NQ35"/>
<keyword evidence="2" id="KW-0547">Nucleotide-binding</keyword>
<feature type="region of interest" description="Disordered" evidence="4">
    <location>
        <begin position="785"/>
        <end position="849"/>
    </location>
</feature>
<keyword evidence="3" id="KW-0067">ATP-binding</keyword>
<dbReference type="SUPFAM" id="SSF100920">
    <property type="entry name" value="Heat shock protein 70kD (HSP70), peptide-binding domain"/>
    <property type="match status" value="1"/>
</dbReference>
<protein>
    <recommendedName>
        <fullName evidence="7">Heat shock 70 kDa protein 4</fullName>
    </recommendedName>
</protein>
<feature type="compositionally biased region" description="Polar residues" evidence="4">
    <location>
        <begin position="502"/>
        <end position="512"/>
    </location>
</feature>
<dbReference type="InterPro" id="IPR043129">
    <property type="entry name" value="ATPase_NBD"/>
</dbReference>
<evidence type="ECO:0000256" key="3">
    <source>
        <dbReference type="ARBA" id="ARBA00022840"/>
    </source>
</evidence>
<feature type="region of interest" description="Disordered" evidence="4">
    <location>
        <begin position="494"/>
        <end position="566"/>
    </location>
</feature>
<evidence type="ECO:0008006" key="7">
    <source>
        <dbReference type="Google" id="ProtNLM"/>
    </source>
</evidence>
<dbReference type="InterPro" id="IPR018181">
    <property type="entry name" value="Heat_shock_70_CS"/>
</dbReference>
<dbReference type="PANTHER" id="PTHR45639:SF4">
    <property type="entry name" value="HSC70CB, ISOFORM G"/>
    <property type="match status" value="1"/>
</dbReference>
<keyword evidence="6" id="KW-1185">Reference proteome</keyword>
<dbReference type="PROSITE" id="PS01036">
    <property type="entry name" value="HSP70_3"/>
    <property type="match status" value="1"/>
</dbReference>
<dbReference type="FunFam" id="3.30.420.40:FF:000495">
    <property type="entry name" value="Heat shock protein 4b"/>
    <property type="match status" value="1"/>
</dbReference>
<sequence length="849" mass="94585">MSVIGIDFGNESCYVAVAKAGGIETIANDYSLRATPSFVAFAGRNRVLGVAAKNQQVTNMNNTIGNFKRLLGRKFNDPHVQEELRTIPYQAEALPDGGIGIRVNYLDEEHVFTPEQITAMLFTKLKEDAFKELKTQINDCVITVPSYFTNAERQALLDAANISGLNVLRLVNETTATALSYGFYKQDLPAPEEKPRNVIFVDCGHASLQVSACAFHKGTLKMLASCSDSVGGRDFDLVLATHFNKEFQTKYKIDAASKKRAFLRLMTEAEKLKKNMSANSTKLPLNIECFMNEIDVHSSLQRSEMEELASHLFKRIEGTMRKLLADSKLALDEIHSVEIVGGSSRIPAIKQLIEQIFGKPASTTLNQDEAVSRGAALQCAILSPAVRVREFSCTDVQAYPVLISWTDADGPHEMKVFEQYHAAPFCRLLTVHRKEPMTINVHYEPNSVPYPDPFIGTYQLKGIKPDANGEPQEVKVKVRINNNGIILVSSATMYERKESEEPSSPTPATNGDQKGGEGAQNAASPQGDDAGKVGEPMDIQEGSDDEHPKKDSKTNESSGEGWTQRVTRWFTSDKKKKVTTKQIELTIDPKTHGFVHGDLCKYFEEEMKMIANDRQEKERIDARNALEEQVYEVREKIQEDGALHAYIDPQDASAICRELEDTENWLYEEGESCEKGVYKERLEKMRAKIEPVRVRCEEFGGHEQAFTELGHAIQQTLKAVEQYRAKEPKYEHLTETEMINITEAAQKAQKWYEEARSKLVGVRKTQDPPVKLADIRHETQTLTTCTNSVLNRPKPKPPTPPADQQAQQNGASASSGNNTGGDSQQQPSGGEQQDANAPKQTTEDSMDVE</sequence>
<dbReference type="FunFam" id="3.90.640.10:FF:000004">
    <property type="entry name" value="Heat shock 70 kDa protein 4"/>
    <property type="match status" value="1"/>
</dbReference>
<dbReference type="VEuPathDB" id="VectorBase:ADIR009770"/>
<dbReference type="FunFam" id="3.30.30.30:FF:000002">
    <property type="entry name" value="Heat shock 70 kDa protein 4"/>
    <property type="match status" value="1"/>
</dbReference>
<feature type="compositionally biased region" description="Polar residues" evidence="4">
    <location>
        <begin position="824"/>
        <end position="840"/>
    </location>
</feature>
<dbReference type="FunFam" id="3.30.420.40:FF:000171">
    <property type="entry name" value="Heat shock 70 kDa protein 4"/>
    <property type="match status" value="1"/>
</dbReference>
<dbReference type="Gene3D" id="3.30.30.30">
    <property type="match status" value="1"/>
</dbReference>